<sequence>MYDVAFQHADQMFPGLFANTARHVLYKRDVVDCNSAAANMVELMGQVVAIVDRASGPTVLFSPGCSLELAPLADLARGRCFPTKCYRI</sequence>
<comment type="caution">
    <text evidence="1">The sequence shown here is derived from an EMBL/GenBank/DDBJ whole genome shotgun (WGS) entry which is preliminary data.</text>
</comment>
<dbReference type="AlphaFoldDB" id="A0A1D1VQ36"/>
<keyword evidence="2" id="KW-1185">Reference proteome</keyword>
<accession>A0A1D1VQ36</accession>
<name>A0A1D1VQ36_RAMVA</name>
<organism evidence="1 2">
    <name type="scientific">Ramazzottius varieornatus</name>
    <name type="common">Water bear</name>
    <name type="synonym">Tardigrade</name>
    <dbReference type="NCBI Taxonomy" id="947166"/>
    <lineage>
        <taxon>Eukaryota</taxon>
        <taxon>Metazoa</taxon>
        <taxon>Ecdysozoa</taxon>
        <taxon>Tardigrada</taxon>
        <taxon>Eutardigrada</taxon>
        <taxon>Parachela</taxon>
        <taxon>Hypsibioidea</taxon>
        <taxon>Ramazzottiidae</taxon>
        <taxon>Ramazzottius</taxon>
    </lineage>
</organism>
<evidence type="ECO:0000313" key="1">
    <source>
        <dbReference type="EMBL" id="GAV00669.1"/>
    </source>
</evidence>
<protein>
    <submittedName>
        <fullName evidence="1">Uncharacterized protein</fullName>
    </submittedName>
</protein>
<reference evidence="1 2" key="1">
    <citation type="journal article" date="2016" name="Nat. Commun.">
        <title>Extremotolerant tardigrade genome and improved radiotolerance of human cultured cells by tardigrade-unique protein.</title>
        <authorList>
            <person name="Hashimoto T."/>
            <person name="Horikawa D.D."/>
            <person name="Saito Y."/>
            <person name="Kuwahara H."/>
            <person name="Kozuka-Hata H."/>
            <person name="Shin-I T."/>
            <person name="Minakuchi Y."/>
            <person name="Ohishi K."/>
            <person name="Motoyama A."/>
            <person name="Aizu T."/>
            <person name="Enomoto A."/>
            <person name="Kondo K."/>
            <person name="Tanaka S."/>
            <person name="Hara Y."/>
            <person name="Koshikawa S."/>
            <person name="Sagara H."/>
            <person name="Miura T."/>
            <person name="Yokobori S."/>
            <person name="Miyagawa K."/>
            <person name="Suzuki Y."/>
            <person name="Kubo T."/>
            <person name="Oyama M."/>
            <person name="Kohara Y."/>
            <person name="Fujiyama A."/>
            <person name="Arakawa K."/>
            <person name="Katayama T."/>
            <person name="Toyoda A."/>
            <person name="Kunieda T."/>
        </authorList>
    </citation>
    <scope>NUCLEOTIDE SEQUENCE [LARGE SCALE GENOMIC DNA]</scope>
    <source>
        <strain evidence="1 2">YOKOZUNA-1</strain>
    </source>
</reference>
<evidence type="ECO:0000313" key="2">
    <source>
        <dbReference type="Proteomes" id="UP000186922"/>
    </source>
</evidence>
<gene>
    <name evidence="1" type="primary">RvY_11487-1</name>
    <name evidence="1" type="synonym">RvY_11487.1</name>
    <name evidence="1" type="ORF">RvY_11487</name>
</gene>
<dbReference type="EMBL" id="BDGG01000006">
    <property type="protein sequence ID" value="GAV00669.1"/>
    <property type="molecule type" value="Genomic_DNA"/>
</dbReference>
<proteinExistence type="predicted"/>
<dbReference type="Proteomes" id="UP000186922">
    <property type="component" value="Unassembled WGS sequence"/>
</dbReference>